<dbReference type="FunFam" id="1.10.630.10:FF:000023">
    <property type="entry name" value="Cytochrome P450 family protein"/>
    <property type="match status" value="1"/>
</dbReference>
<evidence type="ECO:0008006" key="13">
    <source>
        <dbReference type="Google" id="ProtNLM"/>
    </source>
</evidence>
<evidence type="ECO:0000256" key="7">
    <source>
        <dbReference type="ARBA" id="ARBA00023033"/>
    </source>
</evidence>
<gene>
    <name evidence="12" type="ORF">FSB_LOCUS17520</name>
</gene>
<keyword evidence="11" id="KW-0732">Signal</keyword>
<keyword evidence="8" id="KW-0472">Membrane</keyword>
<comment type="similarity">
    <text evidence="2 10">Belongs to the cytochrome P450 family.</text>
</comment>
<evidence type="ECO:0000256" key="8">
    <source>
        <dbReference type="ARBA" id="ARBA00023136"/>
    </source>
</evidence>
<feature type="signal peptide" evidence="11">
    <location>
        <begin position="1"/>
        <end position="22"/>
    </location>
</feature>
<evidence type="ECO:0000256" key="2">
    <source>
        <dbReference type="ARBA" id="ARBA00010617"/>
    </source>
</evidence>
<dbReference type="InterPro" id="IPR002401">
    <property type="entry name" value="Cyt_P450_E_grp-I"/>
</dbReference>
<keyword evidence="3 9" id="KW-0349">Heme</keyword>
<dbReference type="SUPFAM" id="SSF48264">
    <property type="entry name" value="Cytochrome P450"/>
    <property type="match status" value="2"/>
</dbReference>
<dbReference type="GO" id="GO:0020037">
    <property type="term" value="F:heme binding"/>
    <property type="evidence" value="ECO:0007669"/>
    <property type="project" value="InterPro"/>
</dbReference>
<evidence type="ECO:0000256" key="10">
    <source>
        <dbReference type="RuleBase" id="RU000461"/>
    </source>
</evidence>
<dbReference type="PANTHER" id="PTHR47947">
    <property type="entry name" value="CYTOCHROME P450 82C3-RELATED"/>
    <property type="match status" value="1"/>
</dbReference>
<feature type="binding site" description="axial binding residue" evidence="9">
    <location>
        <position position="402"/>
    </location>
    <ligand>
        <name>heme</name>
        <dbReference type="ChEBI" id="CHEBI:30413"/>
    </ligand>
    <ligandPart>
        <name>Fe</name>
        <dbReference type="ChEBI" id="CHEBI:18248"/>
    </ligandPart>
</feature>
<dbReference type="GO" id="GO:0004497">
    <property type="term" value="F:monooxygenase activity"/>
    <property type="evidence" value="ECO:0007669"/>
    <property type="project" value="UniProtKB-KW"/>
</dbReference>
<name>A0A2N9FR00_FAGSY</name>
<keyword evidence="4 9" id="KW-0479">Metal-binding</keyword>
<evidence type="ECO:0000256" key="11">
    <source>
        <dbReference type="SAM" id="SignalP"/>
    </source>
</evidence>
<dbReference type="Pfam" id="PF00067">
    <property type="entry name" value="p450"/>
    <property type="match status" value="3"/>
</dbReference>
<dbReference type="CDD" id="cd20653">
    <property type="entry name" value="CYP81"/>
    <property type="match status" value="1"/>
</dbReference>
<dbReference type="EMBL" id="OIVN01001083">
    <property type="protein sequence ID" value="SPC89638.1"/>
    <property type="molecule type" value="Genomic_DNA"/>
</dbReference>
<evidence type="ECO:0000256" key="5">
    <source>
        <dbReference type="ARBA" id="ARBA00023002"/>
    </source>
</evidence>
<dbReference type="GO" id="GO:0005506">
    <property type="term" value="F:iron ion binding"/>
    <property type="evidence" value="ECO:0007669"/>
    <property type="project" value="InterPro"/>
</dbReference>
<evidence type="ECO:0000256" key="4">
    <source>
        <dbReference type="ARBA" id="ARBA00022723"/>
    </source>
</evidence>
<keyword evidence="7 10" id="KW-0503">Monooxygenase</keyword>
<comment type="cofactor">
    <cofactor evidence="9">
        <name>heme</name>
        <dbReference type="ChEBI" id="CHEBI:30413"/>
    </cofactor>
</comment>
<protein>
    <recommendedName>
        <fullName evidence="13">Cytochrome P450</fullName>
    </recommendedName>
</protein>
<dbReference type="GO" id="GO:0016705">
    <property type="term" value="F:oxidoreductase activity, acting on paired donors, with incorporation or reduction of molecular oxygen"/>
    <property type="evidence" value="ECO:0007669"/>
    <property type="project" value="InterPro"/>
</dbReference>
<evidence type="ECO:0000256" key="9">
    <source>
        <dbReference type="PIRSR" id="PIRSR602401-1"/>
    </source>
</evidence>
<keyword evidence="5 10" id="KW-0560">Oxidoreductase</keyword>
<dbReference type="InterPro" id="IPR017972">
    <property type="entry name" value="Cyt_P450_CS"/>
</dbReference>
<feature type="chain" id="PRO_5014886540" description="Cytochrome P450" evidence="11">
    <location>
        <begin position="23"/>
        <end position="600"/>
    </location>
</feature>
<dbReference type="GO" id="GO:0016020">
    <property type="term" value="C:membrane"/>
    <property type="evidence" value="ECO:0007669"/>
    <property type="project" value="UniProtKB-SubCell"/>
</dbReference>
<reference evidence="12" key="1">
    <citation type="submission" date="2018-02" db="EMBL/GenBank/DDBJ databases">
        <authorList>
            <person name="Cohen D.B."/>
            <person name="Kent A.D."/>
        </authorList>
    </citation>
    <scope>NUCLEOTIDE SEQUENCE</scope>
</reference>
<accession>A0A2N9FR00</accession>
<comment type="subcellular location">
    <subcellularLocation>
        <location evidence="1">Membrane</location>
    </subcellularLocation>
</comment>
<organism evidence="12">
    <name type="scientific">Fagus sylvatica</name>
    <name type="common">Beechnut</name>
    <dbReference type="NCBI Taxonomy" id="28930"/>
    <lineage>
        <taxon>Eukaryota</taxon>
        <taxon>Viridiplantae</taxon>
        <taxon>Streptophyta</taxon>
        <taxon>Embryophyta</taxon>
        <taxon>Tracheophyta</taxon>
        <taxon>Spermatophyta</taxon>
        <taxon>Magnoliopsida</taxon>
        <taxon>eudicotyledons</taxon>
        <taxon>Gunneridae</taxon>
        <taxon>Pentapetalae</taxon>
        <taxon>rosids</taxon>
        <taxon>fabids</taxon>
        <taxon>Fagales</taxon>
        <taxon>Fagaceae</taxon>
        <taxon>Fagus</taxon>
    </lineage>
</organism>
<dbReference type="InterPro" id="IPR050651">
    <property type="entry name" value="Plant_Cytochrome_P450_Monoox"/>
</dbReference>
<dbReference type="PRINTS" id="PR00385">
    <property type="entry name" value="P450"/>
</dbReference>
<dbReference type="AlphaFoldDB" id="A0A2N9FR00"/>
<dbReference type="PRINTS" id="PR00463">
    <property type="entry name" value="EP450I"/>
</dbReference>
<keyword evidence="6 9" id="KW-0408">Iron</keyword>
<dbReference type="InterPro" id="IPR001128">
    <property type="entry name" value="Cyt_P450"/>
</dbReference>
<evidence type="ECO:0000256" key="6">
    <source>
        <dbReference type="ARBA" id="ARBA00023004"/>
    </source>
</evidence>
<evidence type="ECO:0000256" key="1">
    <source>
        <dbReference type="ARBA" id="ARBA00004370"/>
    </source>
</evidence>
<dbReference type="InterPro" id="IPR036396">
    <property type="entry name" value="Cyt_P450_sf"/>
</dbReference>
<proteinExistence type="inferred from homology"/>
<dbReference type="Gene3D" id="1.10.630.10">
    <property type="entry name" value="Cytochrome P450"/>
    <property type="match status" value="2"/>
</dbReference>
<dbReference type="PROSITE" id="PS00086">
    <property type="entry name" value="CYTOCHROME_P450"/>
    <property type="match status" value="1"/>
</dbReference>
<sequence>MLLYSSLCLLLLLVAFKLFIQTRPQHKNLPPSPPSLPILGHLHLVKKPLHRTLHRLSQTYGHVFSLRFGSRLVVVVSSPSAVEECFTKNDIVFANRPRSLAGKYLGYNYTTVVSASYGDHWRNLRRINALEILSTNRLNMFLGIRRDEVNHLLRKLSRNSCEGFAKVELKSMFSELTFNIIMRMVAGKRYYGYGEAVKEEEEARKFREIVKESATIAMDAFLQGLIDEKRREEGNTMIDHLLSLQKSQPEYYTDQIIKGIIRVLLSAGTDTSAVTLEWAMSNLLNHPNVMKKARTELDSQIEQGKLINEQDISKLLYLQNIISETLRLYPAFPMLVPHMSSDDCTIEGYDIPRDTILLVNAWSMHKDPKMWDDATSFKPERFESEGDTHKLIMPFGLGRRACPGAGLAQRTISLTLGSLIQCFEWERINEEEVDMAEGNGTIMPKAVPFEAMCKVRPLMHKVVVVSSPSAVEECFTKNDIVLANRPRFLVGKHLNYNHTTVIASPYGDHWRNLHRISTLDIFSTNRLNMFLGIRRDEVKQLLRKLSRDSCHGFAKVELISLFWELTFNIIMRMMTGKRYYGYGEDVKDEEEARKFREIMQ</sequence>
<evidence type="ECO:0000256" key="3">
    <source>
        <dbReference type="ARBA" id="ARBA00022617"/>
    </source>
</evidence>
<evidence type="ECO:0000313" key="12">
    <source>
        <dbReference type="EMBL" id="SPC89638.1"/>
    </source>
</evidence>
<dbReference type="PANTHER" id="PTHR47947:SF24">
    <property type="entry name" value="ISOFLAVONE 2'-HYDROXYLASE-LIKE"/>
    <property type="match status" value="1"/>
</dbReference>